<dbReference type="RefSeq" id="WP_168719693.1">
    <property type="nucleotide sequence ID" value="NZ_CP042909.1"/>
</dbReference>
<keyword evidence="1" id="KW-0472">Membrane</keyword>
<dbReference type="EMBL" id="CP042909">
    <property type="protein sequence ID" value="QJA06344.1"/>
    <property type="molecule type" value="Genomic_DNA"/>
</dbReference>
<dbReference type="Pfam" id="PF00892">
    <property type="entry name" value="EamA"/>
    <property type="match status" value="2"/>
</dbReference>
<feature type="domain" description="EamA" evidence="2">
    <location>
        <begin position="164"/>
        <end position="297"/>
    </location>
</feature>
<evidence type="ECO:0000313" key="3">
    <source>
        <dbReference type="EMBL" id="QJA06344.1"/>
    </source>
</evidence>
<feature type="transmembrane region" description="Helical" evidence="1">
    <location>
        <begin position="252"/>
        <end position="274"/>
    </location>
</feature>
<dbReference type="Proteomes" id="UP000501253">
    <property type="component" value="Chromosome"/>
</dbReference>
<evidence type="ECO:0000259" key="2">
    <source>
        <dbReference type="Pfam" id="PF00892"/>
    </source>
</evidence>
<feature type="domain" description="EamA" evidence="2">
    <location>
        <begin position="3"/>
        <end position="143"/>
    </location>
</feature>
<dbReference type="SUPFAM" id="SSF103481">
    <property type="entry name" value="Multidrug resistance efflux transporter EmrE"/>
    <property type="match status" value="1"/>
</dbReference>
<keyword evidence="4" id="KW-1185">Reference proteome</keyword>
<organism evidence="3 4">
    <name type="scientific">Thermosulfurimonas marina</name>
    <dbReference type="NCBI Taxonomy" id="2047767"/>
    <lineage>
        <taxon>Bacteria</taxon>
        <taxon>Pseudomonadati</taxon>
        <taxon>Thermodesulfobacteriota</taxon>
        <taxon>Thermodesulfobacteria</taxon>
        <taxon>Thermodesulfobacteriales</taxon>
        <taxon>Thermodesulfobacteriaceae</taxon>
        <taxon>Thermosulfurimonas</taxon>
    </lineage>
</organism>
<evidence type="ECO:0000256" key="1">
    <source>
        <dbReference type="SAM" id="Phobius"/>
    </source>
</evidence>
<accession>A0A6H1WT66</accession>
<feature type="transmembrane region" description="Helical" evidence="1">
    <location>
        <begin position="127"/>
        <end position="145"/>
    </location>
</feature>
<dbReference type="InterPro" id="IPR000620">
    <property type="entry name" value="EamA_dom"/>
</dbReference>
<gene>
    <name evidence="3" type="ORF">FVE67_05770</name>
</gene>
<dbReference type="InterPro" id="IPR037185">
    <property type="entry name" value="EmrE-like"/>
</dbReference>
<evidence type="ECO:0000313" key="4">
    <source>
        <dbReference type="Proteomes" id="UP000501253"/>
    </source>
</evidence>
<feature type="transmembrane region" description="Helical" evidence="1">
    <location>
        <begin position="192"/>
        <end position="214"/>
    </location>
</feature>
<dbReference type="GO" id="GO:0016020">
    <property type="term" value="C:membrane"/>
    <property type="evidence" value="ECO:0007669"/>
    <property type="project" value="InterPro"/>
</dbReference>
<feature type="transmembrane region" description="Helical" evidence="1">
    <location>
        <begin position="281"/>
        <end position="299"/>
    </location>
</feature>
<reference evidence="3 4" key="1">
    <citation type="submission" date="2019-08" db="EMBL/GenBank/DDBJ databases">
        <title>Complete genome sequence of Thermosulfurimonas marina SU872T, an anaerobic thermophilic chemolithoautotrophic bacterium isolated from a shallow marine hydrothermal vent.</title>
        <authorList>
            <person name="Allioux M."/>
            <person name="Jebbar M."/>
            <person name="Slobodkina G."/>
            <person name="Slobodkin A."/>
            <person name="Moalic Y."/>
            <person name="Frolova A."/>
            <person name="Shao Z."/>
            <person name="Alain K."/>
        </authorList>
    </citation>
    <scope>NUCLEOTIDE SEQUENCE [LARGE SCALE GENOMIC DNA]</scope>
    <source>
        <strain evidence="3 4">SU872</strain>
    </source>
</reference>
<protein>
    <submittedName>
        <fullName evidence="3">EamA family transporter</fullName>
    </submittedName>
</protein>
<dbReference type="KEGG" id="tmai:FVE67_05770"/>
<keyword evidence="1" id="KW-0812">Transmembrane</keyword>
<dbReference type="PANTHER" id="PTHR22911:SF137">
    <property type="entry name" value="SOLUTE CARRIER FAMILY 35 MEMBER G2-RELATED"/>
    <property type="match status" value="1"/>
</dbReference>
<feature type="transmembrane region" description="Helical" evidence="1">
    <location>
        <begin position="71"/>
        <end position="91"/>
    </location>
</feature>
<name>A0A6H1WT66_9BACT</name>
<proteinExistence type="predicted"/>
<feature type="transmembrane region" description="Helical" evidence="1">
    <location>
        <begin position="226"/>
        <end position="246"/>
    </location>
</feature>
<keyword evidence="1" id="KW-1133">Transmembrane helix</keyword>
<sequence>MGLWLILALGAAFFVALGDFFNKKYFATEGMAAMALVRTLAPVPFLLGVIFLKFEPGPYLYFTLEVLKKPAFLLTLAALLPLEISALFLYMEAIRVSPLSLTLPLLAFTPAFLIGTGFLLLGERPSALGVAGILFVVLGSYLLHLPHLSEGPLAPLKGLLRERGSLLMLAVAALYAVTSALGKRAILLSSPLWFASFYFILLGLVVPLLLRILSGQKILPLFRRRPLGFFLLGLSQALMVVCHMQAISLAPAAYMIAVKRTSILFGVFLGGAFLRERHFGIRFLASAVMVGGVFLLALTQK</sequence>
<dbReference type="PANTHER" id="PTHR22911">
    <property type="entry name" value="ACYL-MALONYL CONDENSING ENZYME-RELATED"/>
    <property type="match status" value="1"/>
</dbReference>
<feature type="transmembrane region" description="Helical" evidence="1">
    <location>
        <begin position="166"/>
        <end position="186"/>
    </location>
</feature>
<dbReference type="AlphaFoldDB" id="A0A6H1WT66"/>
<feature type="transmembrane region" description="Helical" evidence="1">
    <location>
        <begin position="103"/>
        <end position="121"/>
    </location>
</feature>